<evidence type="ECO:0000256" key="1">
    <source>
        <dbReference type="ARBA" id="ARBA00004123"/>
    </source>
</evidence>
<evidence type="ECO:0000256" key="7">
    <source>
        <dbReference type="ARBA" id="ARBA00022786"/>
    </source>
</evidence>
<dbReference type="GO" id="GO:0070979">
    <property type="term" value="P:protein K11-linked ubiquitination"/>
    <property type="evidence" value="ECO:0007669"/>
    <property type="project" value="TreeGrafter"/>
</dbReference>
<keyword evidence="6" id="KW-0498">Mitosis</keyword>
<dbReference type="WBParaSite" id="nRc.2.0.1.t33522-RA">
    <property type="protein sequence ID" value="nRc.2.0.1.t33522-RA"/>
    <property type="gene ID" value="nRc.2.0.1.g33522"/>
</dbReference>
<keyword evidence="13" id="KW-1185">Reference proteome</keyword>
<dbReference type="PANTHER" id="PTHR28579:SF1">
    <property type="entry name" value="ANAPHASE-PROMOTING COMPLEX SUBUNIT CDC26"/>
    <property type="match status" value="1"/>
</dbReference>
<keyword evidence="9" id="KW-0539">Nucleus</keyword>
<evidence type="ECO:0000256" key="2">
    <source>
        <dbReference type="ARBA" id="ARBA00004906"/>
    </source>
</evidence>
<evidence type="ECO:0000313" key="13">
    <source>
        <dbReference type="Proteomes" id="UP000887565"/>
    </source>
</evidence>
<dbReference type="InterPro" id="IPR018860">
    <property type="entry name" value="APC_suCDC26"/>
</dbReference>
<evidence type="ECO:0000256" key="4">
    <source>
        <dbReference type="ARBA" id="ARBA00018549"/>
    </source>
</evidence>
<feature type="region of interest" description="Disordered" evidence="12">
    <location>
        <begin position="28"/>
        <end position="56"/>
    </location>
</feature>
<comment type="subcellular location">
    <subcellularLocation>
        <location evidence="1">Nucleus</location>
    </subcellularLocation>
</comment>
<dbReference type="PANTHER" id="PTHR28579">
    <property type="entry name" value="ANAPHASE-PROMOTING COMPLEX SUBUNIT CDC26"/>
    <property type="match status" value="1"/>
</dbReference>
<name>A0A915K6L2_ROMCU</name>
<reference evidence="14" key="1">
    <citation type="submission" date="2022-11" db="UniProtKB">
        <authorList>
            <consortium name="WormBaseParasite"/>
        </authorList>
    </citation>
    <scope>IDENTIFICATION</scope>
</reference>
<keyword evidence="7" id="KW-0833">Ubl conjugation pathway</keyword>
<evidence type="ECO:0000256" key="9">
    <source>
        <dbReference type="ARBA" id="ARBA00023242"/>
    </source>
</evidence>
<keyword evidence="10" id="KW-0131">Cell cycle</keyword>
<evidence type="ECO:0000256" key="12">
    <source>
        <dbReference type="SAM" id="MobiDB-lite"/>
    </source>
</evidence>
<evidence type="ECO:0000256" key="10">
    <source>
        <dbReference type="ARBA" id="ARBA00023306"/>
    </source>
</evidence>
<dbReference type="GO" id="GO:0031145">
    <property type="term" value="P:anaphase-promoting complex-dependent catabolic process"/>
    <property type="evidence" value="ECO:0007669"/>
    <property type="project" value="InterPro"/>
</dbReference>
<evidence type="ECO:0000256" key="5">
    <source>
        <dbReference type="ARBA" id="ARBA00022618"/>
    </source>
</evidence>
<evidence type="ECO:0000256" key="8">
    <source>
        <dbReference type="ARBA" id="ARBA00023054"/>
    </source>
</evidence>
<comment type="pathway">
    <text evidence="2">Protein modification; protein ubiquitination.</text>
</comment>
<organism evidence="13 14">
    <name type="scientific">Romanomermis culicivorax</name>
    <name type="common">Nematode worm</name>
    <dbReference type="NCBI Taxonomy" id="13658"/>
    <lineage>
        <taxon>Eukaryota</taxon>
        <taxon>Metazoa</taxon>
        <taxon>Ecdysozoa</taxon>
        <taxon>Nematoda</taxon>
        <taxon>Enoplea</taxon>
        <taxon>Dorylaimia</taxon>
        <taxon>Mermithida</taxon>
        <taxon>Mermithoidea</taxon>
        <taxon>Mermithidae</taxon>
        <taxon>Romanomermis</taxon>
    </lineage>
</organism>
<accession>A0A915K6L2</accession>
<keyword evidence="8" id="KW-0175">Coiled coil</keyword>
<feature type="compositionally biased region" description="Polar residues" evidence="12">
    <location>
        <begin position="34"/>
        <end position="54"/>
    </location>
</feature>
<dbReference type="Proteomes" id="UP000887565">
    <property type="component" value="Unplaced"/>
</dbReference>
<dbReference type="GO" id="GO:0005680">
    <property type="term" value="C:anaphase-promoting complex"/>
    <property type="evidence" value="ECO:0007669"/>
    <property type="project" value="InterPro"/>
</dbReference>
<sequence length="80" mass="9264">MLQRKLTRIELKPDDAKEFESFWKDLTQKRKQELQNASGHPTPSHNDSANTPHKTVSELVRERIGYHVKPQTTEGQALLK</sequence>
<proteinExistence type="inferred from homology"/>
<evidence type="ECO:0000313" key="14">
    <source>
        <dbReference type="WBParaSite" id="nRc.2.0.1.t33522-RA"/>
    </source>
</evidence>
<dbReference type="AlphaFoldDB" id="A0A915K6L2"/>
<comment type="similarity">
    <text evidence="3">Belongs to the CDC26 family.</text>
</comment>
<evidence type="ECO:0000256" key="3">
    <source>
        <dbReference type="ARBA" id="ARBA00007939"/>
    </source>
</evidence>
<evidence type="ECO:0000256" key="6">
    <source>
        <dbReference type="ARBA" id="ARBA00022776"/>
    </source>
</evidence>
<keyword evidence="5" id="KW-0132">Cell division</keyword>
<dbReference type="Pfam" id="PF10471">
    <property type="entry name" value="ANAPC_CDC26"/>
    <property type="match status" value="1"/>
</dbReference>
<dbReference type="GO" id="GO:0051301">
    <property type="term" value="P:cell division"/>
    <property type="evidence" value="ECO:0007669"/>
    <property type="project" value="UniProtKB-KW"/>
</dbReference>
<evidence type="ECO:0000256" key="11">
    <source>
        <dbReference type="ARBA" id="ARBA00032907"/>
    </source>
</evidence>
<dbReference type="GO" id="GO:0007346">
    <property type="term" value="P:regulation of mitotic cell cycle"/>
    <property type="evidence" value="ECO:0007669"/>
    <property type="project" value="TreeGrafter"/>
</dbReference>
<protein>
    <recommendedName>
        <fullName evidence="4">Anaphase-promoting complex subunit CDC26</fullName>
    </recommendedName>
    <alternativeName>
        <fullName evidence="11">Cell division cycle protein 26 homolog</fullName>
    </alternativeName>
</protein>